<dbReference type="InterPro" id="IPR009057">
    <property type="entry name" value="Homeodomain-like_sf"/>
</dbReference>
<keyword evidence="2 4" id="KW-0238">DNA-binding</keyword>
<feature type="DNA-binding region" description="H-T-H motif" evidence="4">
    <location>
        <begin position="27"/>
        <end position="46"/>
    </location>
</feature>
<feature type="domain" description="HTH tetR-type" evidence="5">
    <location>
        <begin position="4"/>
        <end position="64"/>
    </location>
</feature>
<sequence length="187" mass="21264">MEKEKVKDRIIRVASDLFYKQGFNSTGINQIIAEADIAIGSLYNHFSSKNELLKVYLIKEELKWFDGFEKHSSKLIKAKDKIFTLVDYRKELQNSSGFSGCHFIKINAELGDSNPVISEFVMKHKEKQKIMIKELITEYNKEDGSVNADAITENIFLLLEGAVVISTINKNADAFDQTKKIIKGLLP</sequence>
<evidence type="ECO:0000256" key="3">
    <source>
        <dbReference type="ARBA" id="ARBA00023163"/>
    </source>
</evidence>
<protein>
    <submittedName>
        <fullName evidence="6">TetR/AcrR family transcriptional regulator</fullName>
    </submittedName>
</protein>
<keyword evidence="3" id="KW-0804">Transcription</keyword>
<dbReference type="InterPro" id="IPR001647">
    <property type="entry name" value="HTH_TetR"/>
</dbReference>
<dbReference type="Gene3D" id="1.10.357.10">
    <property type="entry name" value="Tetracycline Repressor, domain 2"/>
    <property type="match status" value="1"/>
</dbReference>
<dbReference type="SUPFAM" id="SSF48498">
    <property type="entry name" value="Tetracyclin repressor-like, C-terminal domain"/>
    <property type="match status" value="1"/>
</dbReference>
<keyword evidence="7" id="KW-1185">Reference proteome</keyword>
<dbReference type="Pfam" id="PF00440">
    <property type="entry name" value="TetR_N"/>
    <property type="match status" value="1"/>
</dbReference>
<gene>
    <name evidence="6" type="ORF">JHL15_18635</name>
</gene>
<evidence type="ECO:0000256" key="2">
    <source>
        <dbReference type="ARBA" id="ARBA00023125"/>
    </source>
</evidence>
<comment type="caution">
    <text evidence="6">The sequence shown here is derived from an EMBL/GenBank/DDBJ whole genome shotgun (WGS) entry which is preliminary data.</text>
</comment>
<dbReference type="PRINTS" id="PR00455">
    <property type="entry name" value="HTHTETR"/>
</dbReference>
<name>A0ABS1FZA8_9FLAO</name>
<evidence type="ECO:0000313" key="6">
    <source>
        <dbReference type="EMBL" id="MBK1897790.1"/>
    </source>
</evidence>
<reference evidence="7" key="1">
    <citation type="submission" date="2021-01" db="EMBL/GenBank/DDBJ databases">
        <title>Genome public.</title>
        <authorList>
            <person name="Liu C."/>
            <person name="Sun Q."/>
        </authorList>
    </citation>
    <scope>NUCLEOTIDE SEQUENCE [LARGE SCALE GENOMIC DNA]</scope>
    <source>
        <strain evidence="7">YIM B02567</strain>
    </source>
</reference>
<dbReference type="Proteomes" id="UP000628669">
    <property type="component" value="Unassembled WGS sequence"/>
</dbReference>
<evidence type="ECO:0000256" key="1">
    <source>
        <dbReference type="ARBA" id="ARBA00023015"/>
    </source>
</evidence>
<dbReference type="InterPro" id="IPR036271">
    <property type="entry name" value="Tet_transcr_reg_TetR-rel_C_sf"/>
</dbReference>
<evidence type="ECO:0000256" key="4">
    <source>
        <dbReference type="PROSITE-ProRule" id="PRU00335"/>
    </source>
</evidence>
<dbReference type="PROSITE" id="PS50977">
    <property type="entry name" value="HTH_TETR_2"/>
    <property type="match status" value="1"/>
</dbReference>
<organism evidence="6 7">
    <name type="scientific">Chryseobacterium paridis</name>
    <dbReference type="NCBI Taxonomy" id="2800328"/>
    <lineage>
        <taxon>Bacteria</taxon>
        <taxon>Pseudomonadati</taxon>
        <taxon>Bacteroidota</taxon>
        <taxon>Flavobacteriia</taxon>
        <taxon>Flavobacteriales</taxon>
        <taxon>Weeksellaceae</taxon>
        <taxon>Chryseobacterium group</taxon>
        <taxon>Chryseobacterium</taxon>
    </lineage>
</organism>
<proteinExistence type="predicted"/>
<dbReference type="RefSeq" id="WP_200248211.1">
    <property type="nucleotide sequence ID" value="NZ_JAENHK010000010.1"/>
</dbReference>
<accession>A0ABS1FZA8</accession>
<evidence type="ECO:0000313" key="7">
    <source>
        <dbReference type="Proteomes" id="UP000628669"/>
    </source>
</evidence>
<dbReference type="PANTHER" id="PTHR47506">
    <property type="entry name" value="TRANSCRIPTIONAL REGULATORY PROTEIN"/>
    <property type="match status" value="1"/>
</dbReference>
<keyword evidence="1" id="KW-0805">Transcription regulation</keyword>
<dbReference type="EMBL" id="JAENHK010000010">
    <property type="protein sequence ID" value="MBK1897790.1"/>
    <property type="molecule type" value="Genomic_DNA"/>
</dbReference>
<dbReference type="SUPFAM" id="SSF46689">
    <property type="entry name" value="Homeodomain-like"/>
    <property type="match status" value="1"/>
</dbReference>
<dbReference type="PANTHER" id="PTHR47506:SF3">
    <property type="entry name" value="HTH-TYPE TRANSCRIPTIONAL REGULATOR LMRA"/>
    <property type="match status" value="1"/>
</dbReference>
<evidence type="ECO:0000259" key="5">
    <source>
        <dbReference type="PROSITE" id="PS50977"/>
    </source>
</evidence>